<dbReference type="AlphaFoldDB" id="A0A062XWV7"/>
<feature type="transmembrane region" description="Helical" evidence="1">
    <location>
        <begin position="163"/>
        <end position="186"/>
    </location>
</feature>
<keyword evidence="1" id="KW-1133">Transmembrane helix</keyword>
<dbReference type="RefSeq" id="WP_038050360.1">
    <property type="nucleotide sequence ID" value="NZ_JMFG01000036.1"/>
</dbReference>
<evidence type="ECO:0000313" key="3">
    <source>
        <dbReference type="Proteomes" id="UP000027284"/>
    </source>
</evidence>
<accession>A0A062XWV7</accession>
<evidence type="ECO:0008006" key="4">
    <source>
        <dbReference type="Google" id="ProtNLM"/>
    </source>
</evidence>
<proteinExistence type="predicted"/>
<evidence type="ECO:0000313" key="2">
    <source>
        <dbReference type="EMBL" id="KDA52975.1"/>
    </source>
</evidence>
<protein>
    <recommendedName>
        <fullName evidence="4">Polymer-forming cytoskeletal protein</fullName>
    </recommendedName>
</protein>
<comment type="caution">
    <text evidence="2">The sequence shown here is derived from an EMBL/GenBank/DDBJ whole genome shotgun (WGS) entry which is preliminary data.</text>
</comment>
<name>A0A062XWV7_9BACT</name>
<dbReference type="Proteomes" id="UP000027284">
    <property type="component" value="Unassembled WGS sequence"/>
</dbReference>
<keyword evidence="3" id="KW-1185">Reference proteome</keyword>
<feature type="transmembrane region" description="Helical" evidence="1">
    <location>
        <begin position="207"/>
        <end position="224"/>
    </location>
</feature>
<reference evidence="2 3" key="1">
    <citation type="submission" date="2014-04" db="EMBL/GenBank/DDBJ databases">
        <title>The Genome Sequence of Thermoanaerobaculum aquaticum MP-01, The First Cultivated Group 23 Acidobacterium.</title>
        <authorList>
            <person name="Stamps B.W."/>
            <person name="Losey N.A."/>
            <person name="Lawson P.A."/>
            <person name="Stevenson B.S."/>
        </authorList>
    </citation>
    <scope>NUCLEOTIDE SEQUENCE [LARGE SCALE GENOMIC DNA]</scope>
    <source>
        <strain evidence="2 3">MP-01</strain>
    </source>
</reference>
<feature type="transmembrane region" description="Helical" evidence="1">
    <location>
        <begin position="133"/>
        <end position="157"/>
    </location>
</feature>
<keyword evidence="1" id="KW-0472">Membrane</keyword>
<feature type="transmembrane region" description="Helical" evidence="1">
    <location>
        <begin position="99"/>
        <end position="121"/>
    </location>
</feature>
<evidence type="ECO:0000256" key="1">
    <source>
        <dbReference type="SAM" id="Phobius"/>
    </source>
</evidence>
<keyword evidence="1" id="KW-0812">Transmembrane</keyword>
<dbReference type="STRING" id="1312852.EG19_08235"/>
<gene>
    <name evidence="2" type="ORF">EG19_08235</name>
</gene>
<organism evidence="2 3">
    <name type="scientific">Thermoanaerobaculum aquaticum</name>
    <dbReference type="NCBI Taxonomy" id="1312852"/>
    <lineage>
        <taxon>Bacteria</taxon>
        <taxon>Pseudomonadati</taxon>
        <taxon>Acidobacteriota</taxon>
        <taxon>Thermoanaerobaculia</taxon>
        <taxon>Thermoanaerobaculales</taxon>
        <taxon>Thermoanaerobaculaceae</taxon>
        <taxon>Thermoanaerobaculum</taxon>
    </lineage>
</organism>
<dbReference type="EMBL" id="JMFG01000036">
    <property type="protein sequence ID" value="KDA52975.1"/>
    <property type="molecule type" value="Genomic_DNA"/>
</dbReference>
<sequence>MIAALLLTAAVHAVAPTGAVVVRGEVPQVLVVAGDVRVEGRVTGNVVVVLGDVVLSEQGQVDGDLVVLGGSLQSSGTVRGKSWVVGGQPPEGLSALPWVLVRLGLWLVVSFLLVALFPRVVRGGAEVLAERPVWSGVSGLGLLLLWLSVAVLVGASVGGGLALMLWASLAVALLAVKALGLVALAWAVGRRLRLWLPMSLRGEIPRTGLAMAGLVLLSAVPWVGMPLWVVANVLAVGGAWLGLRALWPLVQPAHPASSRV</sequence>